<reference evidence="1 2" key="1">
    <citation type="submission" date="2019-09" db="EMBL/GenBank/DDBJ databases">
        <title>Genome Sequence of Larkinella sp MA1.</title>
        <authorList>
            <person name="Srinivasan S."/>
        </authorList>
    </citation>
    <scope>NUCLEOTIDE SEQUENCE [LARGE SCALE GENOMIC DNA]</scope>
    <source>
        <strain evidence="1 2">MA1</strain>
    </source>
</reference>
<protein>
    <submittedName>
        <fullName evidence="1">Uncharacterized protein</fullName>
    </submittedName>
</protein>
<dbReference type="RefSeq" id="WP_150880186.1">
    <property type="nucleotide sequence ID" value="NZ_VTWS01000006.1"/>
</dbReference>
<comment type="caution">
    <text evidence="1">The sequence shown here is derived from an EMBL/GenBank/DDBJ whole genome shotgun (WGS) entry which is preliminary data.</text>
</comment>
<dbReference type="EMBL" id="VTWS01000006">
    <property type="protein sequence ID" value="KAA9349373.1"/>
    <property type="molecule type" value="Genomic_DNA"/>
</dbReference>
<name>A0A5N1JCA3_9BACT</name>
<sequence>METNSLGTIHDPQLIAYYGREYVDDLKRNNPSVFIDEVKANRFFENPEWVIHQKNPALKQVIADKYRLLTQESGVSVYVRKDLL</sequence>
<evidence type="ECO:0000313" key="1">
    <source>
        <dbReference type="EMBL" id="KAA9349373.1"/>
    </source>
</evidence>
<gene>
    <name evidence="1" type="ORF">F0P93_23580</name>
</gene>
<accession>A0A5N1JCA3</accession>
<organism evidence="1 2">
    <name type="scientific">Larkinella humicola</name>
    <dbReference type="NCBI Taxonomy" id="2607654"/>
    <lineage>
        <taxon>Bacteria</taxon>
        <taxon>Pseudomonadati</taxon>
        <taxon>Bacteroidota</taxon>
        <taxon>Cytophagia</taxon>
        <taxon>Cytophagales</taxon>
        <taxon>Spirosomataceae</taxon>
        <taxon>Larkinella</taxon>
    </lineage>
</organism>
<evidence type="ECO:0000313" key="2">
    <source>
        <dbReference type="Proteomes" id="UP000326344"/>
    </source>
</evidence>
<dbReference type="AlphaFoldDB" id="A0A5N1JCA3"/>
<proteinExistence type="predicted"/>
<keyword evidence="2" id="KW-1185">Reference proteome</keyword>
<dbReference type="Proteomes" id="UP000326344">
    <property type="component" value="Unassembled WGS sequence"/>
</dbReference>